<accession>A0A813EP39</accession>
<feature type="non-terminal residue" evidence="1">
    <location>
        <position position="1"/>
    </location>
</feature>
<name>A0A813EP39_POLGL</name>
<dbReference type="EMBL" id="CAJNNV010011870">
    <property type="protein sequence ID" value="CAE8600143.1"/>
    <property type="molecule type" value="Genomic_DNA"/>
</dbReference>
<evidence type="ECO:0000313" key="2">
    <source>
        <dbReference type="Proteomes" id="UP000654075"/>
    </source>
</evidence>
<protein>
    <submittedName>
        <fullName evidence="1">Uncharacterized protein</fullName>
    </submittedName>
</protein>
<dbReference type="AlphaFoldDB" id="A0A813EP39"/>
<organism evidence="1 2">
    <name type="scientific">Polarella glacialis</name>
    <name type="common">Dinoflagellate</name>
    <dbReference type="NCBI Taxonomy" id="89957"/>
    <lineage>
        <taxon>Eukaryota</taxon>
        <taxon>Sar</taxon>
        <taxon>Alveolata</taxon>
        <taxon>Dinophyceae</taxon>
        <taxon>Suessiales</taxon>
        <taxon>Suessiaceae</taxon>
        <taxon>Polarella</taxon>
    </lineage>
</organism>
<proteinExistence type="predicted"/>
<gene>
    <name evidence="1" type="ORF">PGLA1383_LOCUS18477</name>
</gene>
<dbReference type="OrthoDB" id="432989at2759"/>
<sequence>VCPMEGTIRFATVDQSCKPGDPKTAICYENSQGWDCPQGFGCGTATTDFTQYDNFCEAGFWCKVRTIPSETRNLVCPAGYYCKRETGESGGSGRKAFRCPSNHVCPEGTAAADVRVDNQLVIVLHNVQSKIEVVTKPDLTRGSMCRICPETVPAGQFDLSQCLPCGQIPIVYDLVAASRRLKDVNDDGVDYRGAADHEPYSATDPGLQVFVLPADFVEELVDLGPTAWDEQAARTPVAQEPRKLASELPYKDFRRALAAVLAPKRQHPAVLAMAELLANRSLPPPVVGTYYVEETKETFGDDEKVKFAFDEAANFTYPINLDGARVLQEIATNSSNSSNGTNSSGPILQCAPDVTTSALTPWSAGLPCYTAVDDWKGNLKCPRGTISTIGSKGPQDCIQQGELIAMQNVYRCFPPRPCAEGLFEPDFKCSPEE</sequence>
<comment type="caution">
    <text evidence="1">The sequence shown here is derived from an EMBL/GenBank/DDBJ whole genome shotgun (WGS) entry which is preliminary data.</text>
</comment>
<reference evidence="1" key="1">
    <citation type="submission" date="2021-02" db="EMBL/GenBank/DDBJ databases">
        <authorList>
            <person name="Dougan E. K."/>
            <person name="Rhodes N."/>
            <person name="Thang M."/>
            <person name="Chan C."/>
        </authorList>
    </citation>
    <scope>NUCLEOTIDE SEQUENCE</scope>
</reference>
<keyword evidence="2" id="KW-1185">Reference proteome</keyword>
<feature type="non-terminal residue" evidence="1">
    <location>
        <position position="433"/>
    </location>
</feature>
<evidence type="ECO:0000313" key="1">
    <source>
        <dbReference type="EMBL" id="CAE8600143.1"/>
    </source>
</evidence>
<dbReference type="Proteomes" id="UP000654075">
    <property type="component" value="Unassembled WGS sequence"/>
</dbReference>